<feature type="region of interest" description="Disordered" evidence="6">
    <location>
        <begin position="1056"/>
        <end position="1093"/>
    </location>
</feature>
<dbReference type="Pfam" id="PF08376">
    <property type="entry name" value="NIT"/>
    <property type="match status" value="1"/>
</dbReference>
<evidence type="ECO:0000256" key="2">
    <source>
        <dbReference type="ARBA" id="ARBA00012438"/>
    </source>
</evidence>
<dbReference type="RefSeq" id="WP_121390776.1">
    <property type="nucleotide sequence ID" value="NZ_RCDD01000001.1"/>
</dbReference>
<dbReference type="EMBL" id="RCDD01000001">
    <property type="protein sequence ID" value="RLK62302.1"/>
    <property type="molecule type" value="Genomic_DNA"/>
</dbReference>
<feature type="region of interest" description="Disordered" evidence="6">
    <location>
        <begin position="950"/>
        <end position="1000"/>
    </location>
</feature>
<organism evidence="10 11">
    <name type="scientific">Actinokineospora cianjurensis</name>
    <dbReference type="NCBI Taxonomy" id="585224"/>
    <lineage>
        <taxon>Bacteria</taxon>
        <taxon>Bacillati</taxon>
        <taxon>Actinomycetota</taxon>
        <taxon>Actinomycetes</taxon>
        <taxon>Pseudonocardiales</taxon>
        <taxon>Pseudonocardiaceae</taxon>
        <taxon>Actinokineospora</taxon>
    </lineage>
</organism>
<evidence type="ECO:0000256" key="7">
    <source>
        <dbReference type="SAM" id="Phobius"/>
    </source>
</evidence>
<sequence>MSRVTGSGRAASVAAGRIPGATTARRAAPGTAGGEAGRSPVATLTRWRDWNIPVKLAAVIMVPVAFAIVLGVLRISGQVERAESYQRVDKLVAVNDSLRKALTWLQRERTKAAVLLTGGSRDIAAELAGERQSADYAREEMFRAIGKATFDTEVTKARLVDVTSAFDTLTALRRPVGAGAVDSGTALAGYTDVIHTLLDFDRATTGEVADPGLANTAAALHDLEAAKEEVYYQQGLVAIGIARGGLNAADLDSLRASQSRLAERTADFRSIATLRQQSGYDALHDAPEVRTRTELLRLAVGDGSDGSASVNVPLPITSVDWNSSSEQVSERITAVSALLGAEIKDRSSAMQDEASDAAGLASVVLILALVAAAAVMIVIGRQLLGSLALLRRGALDVATRRLPAAVARIRDGDDVVAPVVEPVAVLPDDEVGQVARAFDAVHEQALRLATEQAVLRANYSNVFVNLSRRSQGLVQRQLHLLERLERDEEDADQLATLFQLDHLATRMRRNNENLMVLSGSDPARRAQAPTQLGDLLRAAVSEVEHYERVVIAPPPAVLVVGYAVGDLVRLTAELLDNATAFSAPATQVLITSQVTDTGAIRVEVVDRGIGLSEQELADANTRLADSRTVDASTSRRMGLFVVGRLAARLNVEVRLLPGAQTGVRAVIAVPADLVAGDVGLDLPRVVAARESHGTNGSQSAHGSNGHTGSNGHGAVNGNGSANGNGSTNGRGAGSRNGSNGHGSNGHGSNGHNGTDHGESNGTGPSGFTAGLARRLANGKPRWEPTGAPGGDGAEQPGSLPIPSPTPSGDGVPLPRRSPRAPVQPDVPPVEQTQALFVPDDDPVEHVERAEQPGPAQSAFDGGVRHDGGVRDGGDFDGDVDDDSGWWDTTLVHQAAVVPPAAALHETTPIFDEMVSAWFRAVTDDPNSTAADVTRGPDWDFAADQGFHTARAVSAAEPEDFTTSGLPRRTPRRNLVPGGVQQPGRRAAAAAPPAHARDPQDLRERLSSYQRGIHRARGAHRAGPAHGEPETDAQPGLDLRGARWRFARDAGWQAAEALTTHDDADPLPDGGLPRRTPRERLVPGSLGADTPAQQPAVLIERDAEALRSRLGSLQRGIGRGRSSIAQRHPGQDGDTEEEGGDA</sequence>
<dbReference type="Gene3D" id="6.10.340.10">
    <property type="match status" value="1"/>
</dbReference>
<comment type="catalytic activity">
    <reaction evidence="1">
        <text>ATP + protein L-histidine = ADP + protein N-phospho-L-histidine.</text>
        <dbReference type="EC" id="2.7.13.3"/>
    </reaction>
</comment>
<feature type="region of interest" description="Disordered" evidence="6">
    <location>
        <begin position="690"/>
        <end position="827"/>
    </location>
</feature>
<evidence type="ECO:0000256" key="5">
    <source>
        <dbReference type="ARBA" id="ARBA00022777"/>
    </source>
</evidence>
<evidence type="ECO:0000313" key="11">
    <source>
        <dbReference type="Proteomes" id="UP000282454"/>
    </source>
</evidence>
<gene>
    <name evidence="10" type="ORF">CLV68_2859</name>
</gene>
<accession>A0A421BD45</accession>
<protein>
    <recommendedName>
        <fullName evidence="2">histidine kinase</fullName>
        <ecNumber evidence="2">2.7.13.3</ecNumber>
    </recommendedName>
</protein>
<feature type="compositionally biased region" description="Acidic residues" evidence="6">
    <location>
        <begin position="1132"/>
        <end position="1141"/>
    </location>
</feature>
<keyword evidence="11" id="KW-1185">Reference proteome</keyword>
<dbReference type="SUPFAM" id="SSF55874">
    <property type="entry name" value="ATPase domain of HSP90 chaperone/DNA topoisomerase II/histidine kinase"/>
    <property type="match status" value="1"/>
</dbReference>
<keyword evidence="5 10" id="KW-0418">Kinase</keyword>
<feature type="compositionally biased region" description="Gly residues" evidence="6">
    <location>
        <begin position="708"/>
        <end position="750"/>
    </location>
</feature>
<name>A0A421BD45_9PSEU</name>
<dbReference type="Proteomes" id="UP000282454">
    <property type="component" value="Unassembled WGS sequence"/>
</dbReference>
<reference evidence="10 11" key="1">
    <citation type="submission" date="2018-10" db="EMBL/GenBank/DDBJ databases">
        <title>Genomic Encyclopedia of Archaeal and Bacterial Type Strains, Phase II (KMG-II): from individual species to whole genera.</title>
        <authorList>
            <person name="Goeker M."/>
        </authorList>
    </citation>
    <scope>NUCLEOTIDE SEQUENCE [LARGE SCALE GENOMIC DNA]</scope>
    <source>
        <strain evidence="10 11">DSM 45657</strain>
    </source>
</reference>
<dbReference type="Gene3D" id="3.30.565.10">
    <property type="entry name" value="Histidine kinase-like ATPase, C-terminal domain"/>
    <property type="match status" value="1"/>
</dbReference>
<dbReference type="AlphaFoldDB" id="A0A421BD45"/>
<dbReference type="PANTHER" id="PTHR45436:SF5">
    <property type="entry name" value="SENSOR HISTIDINE KINASE TRCS"/>
    <property type="match status" value="1"/>
</dbReference>
<feature type="region of interest" description="Disordered" evidence="6">
    <location>
        <begin position="1112"/>
        <end position="1141"/>
    </location>
</feature>
<evidence type="ECO:0000259" key="8">
    <source>
        <dbReference type="Pfam" id="PF02518"/>
    </source>
</evidence>
<feature type="transmembrane region" description="Helical" evidence="7">
    <location>
        <begin position="56"/>
        <end position="77"/>
    </location>
</feature>
<comment type="caution">
    <text evidence="10">The sequence shown here is derived from an EMBL/GenBank/DDBJ whole genome shotgun (WGS) entry which is preliminary data.</text>
</comment>
<dbReference type="InterPro" id="IPR036890">
    <property type="entry name" value="HATPase_C_sf"/>
</dbReference>
<evidence type="ECO:0000256" key="6">
    <source>
        <dbReference type="SAM" id="MobiDB-lite"/>
    </source>
</evidence>
<feature type="transmembrane region" description="Helical" evidence="7">
    <location>
        <begin position="357"/>
        <end position="379"/>
    </location>
</feature>
<dbReference type="PANTHER" id="PTHR45436">
    <property type="entry name" value="SENSOR HISTIDINE KINASE YKOH"/>
    <property type="match status" value="1"/>
</dbReference>
<dbReference type="Pfam" id="PF02518">
    <property type="entry name" value="HATPase_c"/>
    <property type="match status" value="1"/>
</dbReference>
<feature type="domain" description="Nitrate/nitrite sensing protein" evidence="9">
    <location>
        <begin position="105"/>
        <end position="343"/>
    </location>
</feature>
<evidence type="ECO:0000259" key="9">
    <source>
        <dbReference type="Pfam" id="PF08376"/>
    </source>
</evidence>
<dbReference type="InterPro" id="IPR003594">
    <property type="entry name" value="HATPase_dom"/>
</dbReference>
<keyword evidence="7" id="KW-1133">Transmembrane helix</keyword>
<dbReference type="OrthoDB" id="3502710at2"/>
<keyword evidence="7" id="KW-0812">Transmembrane</keyword>
<keyword evidence="3" id="KW-0597">Phosphoprotein</keyword>
<evidence type="ECO:0000256" key="4">
    <source>
        <dbReference type="ARBA" id="ARBA00022679"/>
    </source>
</evidence>
<feature type="region of interest" description="Disordered" evidence="6">
    <location>
        <begin position="1014"/>
        <end position="1035"/>
    </location>
</feature>
<dbReference type="GO" id="GO:0000160">
    <property type="term" value="P:phosphorelay signal transduction system"/>
    <property type="evidence" value="ECO:0007669"/>
    <property type="project" value="TreeGrafter"/>
</dbReference>
<dbReference type="InterPro" id="IPR050428">
    <property type="entry name" value="TCS_sensor_his_kinase"/>
</dbReference>
<evidence type="ECO:0000256" key="1">
    <source>
        <dbReference type="ARBA" id="ARBA00000085"/>
    </source>
</evidence>
<dbReference type="GO" id="GO:0005886">
    <property type="term" value="C:plasma membrane"/>
    <property type="evidence" value="ECO:0007669"/>
    <property type="project" value="TreeGrafter"/>
</dbReference>
<keyword evidence="4" id="KW-0808">Transferase</keyword>
<dbReference type="InterPro" id="IPR013587">
    <property type="entry name" value="Nitrate/nitrite_sensing"/>
</dbReference>
<dbReference type="GO" id="GO:0004673">
    <property type="term" value="F:protein histidine kinase activity"/>
    <property type="evidence" value="ECO:0007669"/>
    <property type="project" value="UniProtKB-EC"/>
</dbReference>
<evidence type="ECO:0000256" key="3">
    <source>
        <dbReference type="ARBA" id="ARBA00022553"/>
    </source>
</evidence>
<proteinExistence type="predicted"/>
<feature type="domain" description="Histidine kinase/HSP90-like ATPase" evidence="8">
    <location>
        <begin position="566"/>
        <end position="670"/>
    </location>
</feature>
<evidence type="ECO:0000313" key="10">
    <source>
        <dbReference type="EMBL" id="RLK62302.1"/>
    </source>
</evidence>
<keyword evidence="7" id="KW-0472">Membrane</keyword>
<feature type="compositionally biased region" description="Low complexity" evidence="6">
    <location>
        <begin position="982"/>
        <end position="993"/>
    </location>
</feature>
<dbReference type="EC" id="2.7.13.3" evidence="2"/>